<evidence type="ECO:0000256" key="4">
    <source>
        <dbReference type="ARBA" id="ARBA00023157"/>
    </source>
</evidence>
<evidence type="ECO:0000256" key="3">
    <source>
        <dbReference type="ARBA" id="ARBA00022729"/>
    </source>
</evidence>
<dbReference type="OrthoDB" id="4505683at2759"/>
<proteinExistence type="predicted"/>
<dbReference type="AlphaFoldDB" id="A0A9P6C9W5"/>
<protein>
    <recommendedName>
        <fullName evidence="7">CFEM domain-containing protein</fullName>
    </recommendedName>
</protein>
<feature type="domain" description="CFEM" evidence="7">
    <location>
        <begin position="1"/>
        <end position="106"/>
    </location>
</feature>
<keyword evidence="3 6" id="KW-0732">Signal</keyword>
<feature type="signal peptide" evidence="6">
    <location>
        <begin position="1"/>
        <end position="21"/>
    </location>
</feature>
<dbReference type="PROSITE" id="PS52012">
    <property type="entry name" value="CFEM"/>
    <property type="match status" value="1"/>
</dbReference>
<evidence type="ECO:0000256" key="2">
    <source>
        <dbReference type="ARBA" id="ARBA00022525"/>
    </source>
</evidence>
<feature type="region of interest" description="Disordered" evidence="5">
    <location>
        <begin position="98"/>
        <end position="130"/>
    </location>
</feature>
<name>A0A9P6C9W5_9AGAR</name>
<organism evidence="8 9">
    <name type="scientific">Collybia nuda</name>
    <dbReference type="NCBI Taxonomy" id="64659"/>
    <lineage>
        <taxon>Eukaryota</taxon>
        <taxon>Fungi</taxon>
        <taxon>Dikarya</taxon>
        <taxon>Basidiomycota</taxon>
        <taxon>Agaricomycotina</taxon>
        <taxon>Agaricomycetes</taxon>
        <taxon>Agaricomycetidae</taxon>
        <taxon>Agaricales</taxon>
        <taxon>Tricholomatineae</taxon>
        <taxon>Clitocybaceae</taxon>
        <taxon>Collybia</taxon>
    </lineage>
</organism>
<feature type="compositionally biased region" description="Low complexity" evidence="5">
    <location>
        <begin position="98"/>
        <end position="109"/>
    </location>
</feature>
<evidence type="ECO:0000256" key="1">
    <source>
        <dbReference type="ARBA" id="ARBA00004613"/>
    </source>
</evidence>
<keyword evidence="4" id="KW-1015">Disulfide bond</keyword>
<accession>A0A9P6C9W5</accession>
<evidence type="ECO:0000313" key="8">
    <source>
        <dbReference type="EMBL" id="KAF9457776.1"/>
    </source>
</evidence>
<evidence type="ECO:0000313" key="9">
    <source>
        <dbReference type="Proteomes" id="UP000807353"/>
    </source>
</evidence>
<dbReference type="InterPro" id="IPR008427">
    <property type="entry name" value="Extracellular_membr_CFEM_dom"/>
</dbReference>
<comment type="subcellular location">
    <subcellularLocation>
        <location evidence="1">Secreted</location>
    </subcellularLocation>
</comment>
<dbReference type="EMBL" id="MU150359">
    <property type="protein sequence ID" value="KAF9457776.1"/>
    <property type="molecule type" value="Genomic_DNA"/>
</dbReference>
<dbReference type="Pfam" id="PF05730">
    <property type="entry name" value="CFEM"/>
    <property type="match status" value="1"/>
</dbReference>
<feature type="compositionally biased region" description="Low complexity" evidence="5">
    <location>
        <begin position="117"/>
        <end position="130"/>
    </location>
</feature>
<keyword evidence="2" id="KW-0964">Secreted</keyword>
<evidence type="ECO:0000256" key="5">
    <source>
        <dbReference type="SAM" id="MobiDB-lite"/>
    </source>
</evidence>
<evidence type="ECO:0000256" key="6">
    <source>
        <dbReference type="SAM" id="SignalP"/>
    </source>
</evidence>
<dbReference type="Proteomes" id="UP000807353">
    <property type="component" value="Unassembled WGS sequence"/>
</dbReference>
<evidence type="ECO:0000259" key="7">
    <source>
        <dbReference type="PROSITE" id="PS52012"/>
    </source>
</evidence>
<dbReference type="GO" id="GO:0005576">
    <property type="term" value="C:extracellular region"/>
    <property type="evidence" value="ECO:0007669"/>
    <property type="project" value="UniProtKB-SubCell"/>
</dbReference>
<comment type="caution">
    <text evidence="8">The sequence shown here is derived from an EMBL/GenBank/DDBJ whole genome shotgun (WGS) entry which is preliminary data.</text>
</comment>
<sequence>MLAKSIVFGLSVLAVAGAVAAQGPCARSCMDASAKANGCSDVECYCTRTDYMFDLGLCLKDNCSDAELQEAVDIQQAQCTAYATGGLSITGPSTATGTVASGPAASGTATGTGRGSGSTPTSSSTGSNNSAALPHIGSTNAALAVLALGLVVGGFVL</sequence>
<keyword evidence="9" id="KW-1185">Reference proteome</keyword>
<reference evidence="8" key="1">
    <citation type="submission" date="2020-11" db="EMBL/GenBank/DDBJ databases">
        <authorList>
            <consortium name="DOE Joint Genome Institute"/>
            <person name="Ahrendt S."/>
            <person name="Riley R."/>
            <person name="Andreopoulos W."/>
            <person name="Labutti K."/>
            <person name="Pangilinan J."/>
            <person name="Ruiz-Duenas F.J."/>
            <person name="Barrasa J.M."/>
            <person name="Sanchez-Garcia M."/>
            <person name="Camarero S."/>
            <person name="Miyauchi S."/>
            <person name="Serrano A."/>
            <person name="Linde D."/>
            <person name="Babiker R."/>
            <person name="Drula E."/>
            <person name="Ayuso-Fernandez I."/>
            <person name="Pacheco R."/>
            <person name="Padilla G."/>
            <person name="Ferreira P."/>
            <person name="Barriuso J."/>
            <person name="Kellner H."/>
            <person name="Castanera R."/>
            <person name="Alfaro M."/>
            <person name="Ramirez L."/>
            <person name="Pisabarro A.G."/>
            <person name="Kuo A."/>
            <person name="Tritt A."/>
            <person name="Lipzen A."/>
            <person name="He G."/>
            <person name="Yan M."/>
            <person name="Ng V."/>
            <person name="Cullen D."/>
            <person name="Martin F."/>
            <person name="Rosso M.-N."/>
            <person name="Henrissat B."/>
            <person name="Hibbett D."/>
            <person name="Martinez A.T."/>
            <person name="Grigoriev I.V."/>
        </authorList>
    </citation>
    <scope>NUCLEOTIDE SEQUENCE</scope>
    <source>
        <strain evidence="8">CBS 247.69</strain>
    </source>
</reference>
<feature type="chain" id="PRO_5040133037" description="CFEM domain-containing protein" evidence="6">
    <location>
        <begin position="22"/>
        <end position="157"/>
    </location>
</feature>
<gene>
    <name evidence="8" type="ORF">BDZ94DRAFT_1326016</name>
</gene>